<reference evidence="1 2" key="1">
    <citation type="journal article" date="2015" name="Int. J. Syst. Evol. Microbiol.">
        <title>Roseomonas oryzae sp. nov., isolated from paddy rhizosphere soil.</title>
        <authorList>
            <person name="Ramaprasad E.V."/>
            <person name="Sasikala Ch."/>
            <person name="Ramana Ch.V."/>
        </authorList>
    </citation>
    <scope>NUCLEOTIDE SEQUENCE [LARGE SCALE GENOMIC DNA]</scope>
    <source>
        <strain evidence="1 2">KCTC 42542</strain>
    </source>
</reference>
<dbReference type="AlphaFoldDB" id="A0A5B2THK9"/>
<dbReference type="PANTHER" id="PTHR43883:SF1">
    <property type="entry name" value="GLUCONOKINASE"/>
    <property type="match status" value="1"/>
</dbReference>
<comment type="caution">
    <text evidence="1">The sequence shown here is derived from an EMBL/GenBank/DDBJ whole genome shotgun (WGS) entry which is preliminary data.</text>
</comment>
<organism evidence="1 2">
    <name type="scientific">Teichococcus oryzae</name>
    <dbReference type="NCBI Taxonomy" id="1608942"/>
    <lineage>
        <taxon>Bacteria</taxon>
        <taxon>Pseudomonadati</taxon>
        <taxon>Pseudomonadota</taxon>
        <taxon>Alphaproteobacteria</taxon>
        <taxon>Acetobacterales</taxon>
        <taxon>Roseomonadaceae</taxon>
        <taxon>Roseomonas</taxon>
    </lineage>
</organism>
<sequence length="511" mass="55310">MPDTEPQHAVIDFLRRPGILGPGTPELVETHASIVFLSGDRAFKLKRAVRYSYLDYGTPDKRRAACEAELFINRRFAPDLYREVLAIHRAPDGTLRLDGEGEAVDWLLVMRRFAADAQLDHLAARQGLSSALLDMLADRIVEAHEQAPTRPAQGGHAGIARARAITVDNLRPEAGHGFAAEMVEAWIAQSCAALRDHAALLEQRRHAGKVRACHGDLHLRNICVLDGVPTLFDAIEFDPDLASTDILYDLAFLLMDLADRGLHSEGNQIFNRYLDRTRDDGGLAALPLFLSLRAAIRAQVTAATARRTGQDALLQDARAYLSLALDLLRPREPRLVAIGGLSGTGKSRLAARLAPRLAPPPGARLLRSDMLRKRMARCPPEQPLPATAYTPEARAAIYAALADTARLCLEAGSTVVADAAFLGAEERAAMEATARQAGRRFEGLWLEAPPDVLVERVAARRGDASDATPAVVRAQLAAAIRPPPGWRVFDSGGDADALAEAALAWLARDAG</sequence>
<proteinExistence type="predicted"/>
<dbReference type="InterPro" id="IPR052732">
    <property type="entry name" value="Cell-binding_unc_protein"/>
</dbReference>
<evidence type="ECO:0000313" key="2">
    <source>
        <dbReference type="Proteomes" id="UP000322110"/>
    </source>
</evidence>
<protein>
    <submittedName>
        <fullName evidence="1">AAA family ATPase</fullName>
    </submittedName>
</protein>
<dbReference type="SUPFAM" id="SSF56112">
    <property type="entry name" value="Protein kinase-like (PK-like)"/>
    <property type="match status" value="1"/>
</dbReference>
<dbReference type="InterPro" id="IPR011009">
    <property type="entry name" value="Kinase-like_dom_sf"/>
</dbReference>
<dbReference type="EMBL" id="VUKA01000003">
    <property type="protein sequence ID" value="KAA2213428.1"/>
    <property type="molecule type" value="Genomic_DNA"/>
</dbReference>
<accession>A0A5B2THK9</accession>
<dbReference type="Proteomes" id="UP000322110">
    <property type="component" value="Unassembled WGS sequence"/>
</dbReference>
<name>A0A5B2THK9_9PROT</name>
<dbReference type="Gene3D" id="3.40.50.300">
    <property type="entry name" value="P-loop containing nucleotide triphosphate hydrolases"/>
    <property type="match status" value="1"/>
</dbReference>
<dbReference type="SUPFAM" id="SSF52540">
    <property type="entry name" value="P-loop containing nucleoside triphosphate hydrolases"/>
    <property type="match status" value="1"/>
</dbReference>
<evidence type="ECO:0000313" key="1">
    <source>
        <dbReference type="EMBL" id="KAA2213428.1"/>
    </source>
</evidence>
<dbReference type="Pfam" id="PF13671">
    <property type="entry name" value="AAA_33"/>
    <property type="match status" value="1"/>
</dbReference>
<gene>
    <name evidence="1" type="ORF">F0Q34_09290</name>
</gene>
<dbReference type="RefSeq" id="WP_149811932.1">
    <property type="nucleotide sequence ID" value="NZ_VUKA01000003.1"/>
</dbReference>
<dbReference type="InterPro" id="IPR027417">
    <property type="entry name" value="P-loop_NTPase"/>
</dbReference>
<keyword evidence="2" id="KW-1185">Reference proteome</keyword>
<dbReference type="OrthoDB" id="9810277at2"/>
<dbReference type="PANTHER" id="PTHR43883">
    <property type="entry name" value="SLR0207 PROTEIN"/>
    <property type="match status" value="1"/>
</dbReference>